<keyword evidence="2" id="KW-1185">Reference proteome</keyword>
<evidence type="ECO:0008006" key="3">
    <source>
        <dbReference type="Google" id="ProtNLM"/>
    </source>
</evidence>
<gene>
    <name evidence="1" type="ORF">CEN44_15910</name>
</gene>
<dbReference type="SUPFAM" id="SSF82171">
    <property type="entry name" value="DPP6 N-terminal domain-like"/>
    <property type="match status" value="1"/>
</dbReference>
<protein>
    <recommendedName>
        <fullName evidence="3">DUF4394 domain-containing protein</fullName>
    </recommendedName>
</protein>
<proteinExistence type="predicted"/>
<evidence type="ECO:0000313" key="2">
    <source>
        <dbReference type="Proteomes" id="UP000235036"/>
    </source>
</evidence>
<comment type="caution">
    <text evidence="1">The sequence shown here is derived from an EMBL/GenBank/DDBJ whole genome shotgun (WGS) entry which is preliminary data.</text>
</comment>
<dbReference type="Proteomes" id="UP000235036">
    <property type="component" value="Unassembled WGS sequence"/>
</dbReference>
<sequence>MTTYIVRRKLFAAIAGVIFVVLITLGKGQAKISTPKLASYFSSFYSIIDLGTVPKLPPAYGGLTFDPKDANRLLIGGLAGTQKAEIYEVRVKRAPNNHITGFNVASPIAKAPGIGKGGIDASLAYSPQGDVLFYTSYDDNSIGQIKRSSRIPTKQINLTSLGIASSTGALAFVPKGFVGENRLKITSYTTNTLYDTTITPDKAGTYNIVAPSKSIKLSGGLDAMIFVKAGKPGFFKDSLLIAEFDTNNVSAYQLDSKGDPIPSSRQNFIAGISYHSPTSLTGTIGATTDPLTGDFLFSTILENTPTKGRIFAVRSSAKTKVPTQLR</sequence>
<dbReference type="RefSeq" id="WP_102205402.1">
    <property type="nucleotide sequence ID" value="NZ_CAWNVR010000457.1"/>
</dbReference>
<dbReference type="EMBL" id="NRQW01000353">
    <property type="protein sequence ID" value="PLZ88193.1"/>
    <property type="molecule type" value="Genomic_DNA"/>
</dbReference>
<reference evidence="1 2" key="1">
    <citation type="submission" date="2017-08" db="EMBL/GenBank/DDBJ databases">
        <title>Genomes of Fischerella (Mastigocladus) sp. strains.</title>
        <authorList>
            <person name="Miller S.R."/>
        </authorList>
    </citation>
    <scope>NUCLEOTIDE SEQUENCE [LARGE SCALE GENOMIC DNA]</scope>
    <source>
        <strain evidence="1 2">CCMEE 5323</strain>
    </source>
</reference>
<evidence type="ECO:0000313" key="1">
    <source>
        <dbReference type="EMBL" id="PLZ88193.1"/>
    </source>
</evidence>
<organism evidence="1 2">
    <name type="scientific">Fischerella muscicola CCMEE 5323</name>
    <dbReference type="NCBI Taxonomy" id="2019572"/>
    <lineage>
        <taxon>Bacteria</taxon>
        <taxon>Bacillati</taxon>
        <taxon>Cyanobacteriota</taxon>
        <taxon>Cyanophyceae</taxon>
        <taxon>Nostocales</taxon>
        <taxon>Hapalosiphonaceae</taxon>
        <taxon>Fischerella</taxon>
    </lineage>
</organism>
<name>A0A2N6K135_FISMU</name>
<accession>A0A2N6K135</accession>
<dbReference type="AlphaFoldDB" id="A0A2N6K135"/>